<dbReference type="Pfam" id="PF24390">
    <property type="entry name" value="PRTase-CE"/>
    <property type="match status" value="1"/>
</dbReference>
<sequence>MIDVNIINRVKLLFDELNWKSKGDDNTINKLFDRFVEMLYNLSEDERNLVIEMTKDFLLCNTLVAYNDTFNKILDGLNDSVYENVREIIALPLVSPEDADKSKSGDFCLYLFKGKLAAIAREKNIKFNQYVILDALNKYHGDRENALIFFIDDFIGSGITANKAIKYYNTKLRVSTDRACILALVSQKSAIEYLEDPSVKIIVGFMRFKGIYDSTRISDKYNAYLLMDAIENKLNIREIYKRGYRQTEALVSMIRCPNNTFPVYWCRHRVDGKTWPAPFER</sequence>
<name>A0A419DCZ0_9BACT</name>
<organism evidence="2 3">
    <name type="scientific">candidate division WS5 bacterium</name>
    <dbReference type="NCBI Taxonomy" id="2093353"/>
    <lineage>
        <taxon>Bacteria</taxon>
        <taxon>candidate division WS5</taxon>
    </lineage>
</organism>
<dbReference type="Proteomes" id="UP000285655">
    <property type="component" value="Unassembled WGS sequence"/>
</dbReference>
<protein>
    <recommendedName>
        <fullName evidence="1">PRTase-CE domain-containing protein</fullName>
    </recommendedName>
</protein>
<comment type="caution">
    <text evidence="2">The sequence shown here is derived from an EMBL/GenBank/DDBJ whole genome shotgun (WGS) entry which is preliminary data.</text>
</comment>
<dbReference type="SUPFAM" id="SSF53271">
    <property type="entry name" value="PRTase-like"/>
    <property type="match status" value="1"/>
</dbReference>
<feature type="domain" description="PRTase-CE" evidence="1">
    <location>
        <begin position="62"/>
        <end position="281"/>
    </location>
</feature>
<dbReference type="AlphaFoldDB" id="A0A419DCZ0"/>
<accession>A0A419DCZ0</accession>
<evidence type="ECO:0000313" key="2">
    <source>
        <dbReference type="EMBL" id="RJO60953.1"/>
    </source>
</evidence>
<evidence type="ECO:0000313" key="3">
    <source>
        <dbReference type="Proteomes" id="UP000285655"/>
    </source>
</evidence>
<dbReference type="InterPro" id="IPR056920">
    <property type="entry name" value="PRTase-CE"/>
</dbReference>
<reference evidence="2 3" key="1">
    <citation type="journal article" date="2017" name="ISME J.">
        <title>Energy and carbon metabolisms in a deep terrestrial subsurface fluid microbial community.</title>
        <authorList>
            <person name="Momper L."/>
            <person name="Jungbluth S.P."/>
            <person name="Lee M.D."/>
            <person name="Amend J.P."/>
        </authorList>
    </citation>
    <scope>NUCLEOTIDE SEQUENCE [LARGE SCALE GENOMIC DNA]</scope>
    <source>
        <strain evidence="2">SURF_29</strain>
    </source>
</reference>
<gene>
    <name evidence="2" type="ORF">C4544_04070</name>
</gene>
<evidence type="ECO:0000259" key="1">
    <source>
        <dbReference type="Pfam" id="PF24390"/>
    </source>
</evidence>
<dbReference type="InterPro" id="IPR029057">
    <property type="entry name" value="PRTase-like"/>
</dbReference>
<dbReference type="EMBL" id="QZJW01000035">
    <property type="protein sequence ID" value="RJO60953.1"/>
    <property type="molecule type" value="Genomic_DNA"/>
</dbReference>
<proteinExistence type="predicted"/>